<feature type="transmembrane region" description="Helical" evidence="1">
    <location>
        <begin position="198"/>
        <end position="220"/>
    </location>
</feature>
<organism evidence="2 3">
    <name type="scientific">Lentinus brumalis</name>
    <dbReference type="NCBI Taxonomy" id="2498619"/>
    <lineage>
        <taxon>Eukaryota</taxon>
        <taxon>Fungi</taxon>
        <taxon>Dikarya</taxon>
        <taxon>Basidiomycota</taxon>
        <taxon>Agaricomycotina</taxon>
        <taxon>Agaricomycetes</taxon>
        <taxon>Polyporales</taxon>
        <taxon>Polyporaceae</taxon>
        <taxon>Lentinus</taxon>
    </lineage>
</organism>
<gene>
    <name evidence="2" type="ORF">OH76DRAFT_1561812</name>
</gene>
<dbReference type="OrthoDB" id="5582162at2759"/>
<dbReference type="PANTHER" id="PTHR35329">
    <property type="entry name" value="CHITIN SYNTHASE EXPORT CHAPERONE"/>
    <property type="match status" value="1"/>
</dbReference>
<dbReference type="PANTHER" id="PTHR35329:SF1">
    <property type="entry name" value="CHITIN SYNTHASE EXPORT CHAPERONE"/>
    <property type="match status" value="1"/>
</dbReference>
<keyword evidence="3" id="KW-1185">Reference proteome</keyword>
<dbReference type="Proteomes" id="UP000256964">
    <property type="component" value="Unassembled WGS sequence"/>
</dbReference>
<dbReference type="GO" id="GO:0051082">
    <property type="term" value="F:unfolded protein binding"/>
    <property type="evidence" value="ECO:0007669"/>
    <property type="project" value="TreeGrafter"/>
</dbReference>
<accession>A0A371CL85</accession>
<feature type="transmembrane region" description="Helical" evidence="1">
    <location>
        <begin position="121"/>
        <end position="142"/>
    </location>
</feature>
<dbReference type="GO" id="GO:0006457">
    <property type="term" value="P:protein folding"/>
    <property type="evidence" value="ECO:0007669"/>
    <property type="project" value="TreeGrafter"/>
</dbReference>
<dbReference type="AlphaFoldDB" id="A0A371CL85"/>
<evidence type="ECO:0000313" key="2">
    <source>
        <dbReference type="EMBL" id="RDX41051.1"/>
    </source>
</evidence>
<dbReference type="GO" id="GO:0005789">
    <property type="term" value="C:endoplasmic reticulum membrane"/>
    <property type="evidence" value="ECO:0007669"/>
    <property type="project" value="TreeGrafter"/>
</dbReference>
<reference evidence="2 3" key="1">
    <citation type="journal article" date="2018" name="Biotechnol. Biofuels">
        <title>Integrative visual omics of the white-rot fungus Polyporus brumalis exposes the biotechnological potential of its oxidative enzymes for delignifying raw plant biomass.</title>
        <authorList>
            <person name="Miyauchi S."/>
            <person name="Rancon A."/>
            <person name="Drula E."/>
            <person name="Hage H."/>
            <person name="Chaduli D."/>
            <person name="Favel A."/>
            <person name="Grisel S."/>
            <person name="Henrissat B."/>
            <person name="Herpoel-Gimbert I."/>
            <person name="Ruiz-Duenas F.J."/>
            <person name="Chevret D."/>
            <person name="Hainaut M."/>
            <person name="Lin J."/>
            <person name="Wang M."/>
            <person name="Pangilinan J."/>
            <person name="Lipzen A."/>
            <person name="Lesage-Meessen L."/>
            <person name="Navarro D."/>
            <person name="Riley R."/>
            <person name="Grigoriev I.V."/>
            <person name="Zhou S."/>
            <person name="Raouche S."/>
            <person name="Rosso M.N."/>
        </authorList>
    </citation>
    <scope>NUCLEOTIDE SEQUENCE [LARGE SCALE GENOMIC DNA]</scope>
    <source>
        <strain evidence="2 3">BRFM 1820</strain>
    </source>
</reference>
<name>A0A371CL85_9APHY</name>
<keyword evidence="1" id="KW-0812">Transmembrane</keyword>
<feature type="transmembrane region" description="Helical" evidence="1">
    <location>
        <begin position="45"/>
        <end position="74"/>
    </location>
</feature>
<evidence type="ECO:0000256" key="1">
    <source>
        <dbReference type="SAM" id="Phobius"/>
    </source>
</evidence>
<sequence length="244" mass="26193">MSSLVPFDFGILAFLAATIYIALDVGFSFTSVFGPSNPPDALGSIPLFVLTSIWPGAATILYFGIMAYVVLGLLNEVRPMWYYVLAAVLFVLSQLDYFLLSKVICKIDTTQAAATGGVSKVDGSFIATILETAAVGVLYLAWRSITEGASHIPRSVSMSSTPHPAPSRPQYGTPPPCGAALLSCLMSYPFHIPLSLRFVQAVVAVLPTVALDGSIIALLSPMYSSHLLTRCAAESWEDEVYYPR</sequence>
<keyword evidence="1" id="KW-1133">Transmembrane helix</keyword>
<dbReference type="InterPro" id="IPR022057">
    <property type="entry name" value="Chs7"/>
</dbReference>
<feature type="transmembrane region" description="Helical" evidence="1">
    <location>
        <begin position="12"/>
        <end position="33"/>
    </location>
</feature>
<proteinExistence type="predicted"/>
<dbReference type="EMBL" id="KZ857526">
    <property type="protein sequence ID" value="RDX41051.1"/>
    <property type="molecule type" value="Genomic_DNA"/>
</dbReference>
<dbReference type="Pfam" id="PF12271">
    <property type="entry name" value="Chs7"/>
    <property type="match status" value="1"/>
</dbReference>
<feature type="transmembrane region" description="Helical" evidence="1">
    <location>
        <begin position="80"/>
        <end position="100"/>
    </location>
</feature>
<dbReference type="STRING" id="139420.A0A371CL85"/>
<protein>
    <submittedName>
        <fullName evidence="2">Uncharacterized protein</fullName>
    </submittedName>
</protein>
<keyword evidence="1" id="KW-0472">Membrane</keyword>
<evidence type="ECO:0000313" key="3">
    <source>
        <dbReference type="Proteomes" id="UP000256964"/>
    </source>
</evidence>